<dbReference type="Pfam" id="PF01842">
    <property type="entry name" value="ACT"/>
    <property type="match status" value="2"/>
</dbReference>
<dbReference type="PANTHER" id="PTHR31096:SF15">
    <property type="entry name" value="ACT DOMAIN-CONTAINING PROTEIN ACR"/>
    <property type="match status" value="1"/>
</dbReference>
<dbReference type="CDD" id="cd04897">
    <property type="entry name" value="ACT_ACR_3"/>
    <property type="match status" value="1"/>
</dbReference>
<feature type="domain" description="ACT" evidence="3">
    <location>
        <begin position="38"/>
        <end position="118"/>
    </location>
</feature>
<dbReference type="InterPro" id="IPR040217">
    <property type="entry name" value="ACR1-12"/>
</dbReference>
<dbReference type="InterPro" id="IPR002912">
    <property type="entry name" value="ACT_dom"/>
</dbReference>
<keyword evidence="1 2" id="KW-0677">Repeat</keyword>
<dbReference type="CDD" id="cd04926">
    <property type="entry name" value="ACT_ACR_4"/>
    <property type="match status" value="1"/>
</dbReference>
<dbReference type="EMBL" id="JAYKXN010000004">
    <property type="protein sequence ID" value="KAK7295664.1"/>
    <property type="molecule type" value="Genomic_DNA"/>
</dbReference>
<organism evidence="4 5">
    <name type="scientific">Clitoria ternatea</name>
    <name type="common">Butterfly pea</name>
    <dbReference type="NCBI Taxonomy" id="43366"/>
    <lineage>
        <taxon>Eukaryota</taxon>
        <taxon>Viridiplantae</taxon>
        <taxon>Streptophyta</taxon>
        <taxon>Embryophyta</taxon>
        <taxon>Tracheophyta</taxon>
        <taxon>Spermatophyta</taxon>
        <taxon>Magnoliopsida</taxon>
        <taxon>eudicotyledons</taxon>
        <taxon>Gunneridae</taxon>
        <taxon>Pentapetalae</taxon>
        <taxon>rosids</taxon>
        <taxon>fabids</taxon>
        <taxon>Fabales</taxon>
        <taxon>Fabaceae</taxon>
        <taxon>Papilionoideae</taxon>
        <taxon>50 kb inversion clade</taxon>
        <taxon>NPAAA clade</taxon>
        <taxon>indigoferoid/millettioid clade</taxon>
        <taxon>Phaseoleae</taxon>
        <taxon>Clitoria</taxon>
    </lineage>
</organism>
<dbReference type="AlphaFoldDB" id="A0AAN9JCD5"/>
<sequence length="453" mass="50928">MDCWSYPLPLDDEFEKLVIRMNPPRVTVDNISSRTDTIIKVDSANRRGSLLEVVQVLTDMNLIVRRGYISSDGEWFMDVFHVTDPNGNKCLQDDVADRIQQSLGPRARSFRSLRRSVGVQAEAEHTIIELTGRDRPGLLSEVFAVLADLKCNVVAAEVWTHNSRMASVVYITDEETGLSIDNPDRLAKIKQLLLFVLKGDIDKKSANTAVSVGSTHKERRLHQLMYADRDYDIYDGDCGSTVTSDRNKLLVTVDDCTDKGYTVVNLRCPDRPKLLFDTVCTLTDMQYVVFHGTVIAEGPEAYQEYYIRHVDGSPISSDAERQRVIHCLEAAIRRRNSEGIKLELCGEDRVGLLSDVTRIFRENGLSVNRAEVATRGSQAMNVFYVTDVSGNPVKSETIEAVRKEIGLTILHVKDDEVCSKPSTQESGKFSFCNLFRSSSEKFLYNLGLMKSYS</sequence>
<evidence type="ECO:0000256" key="1">
    <source>
        <dbReference type="ARBA" id="ARBA00022737"/>
    </source>
</evidence>
<dbReference type="InterPro" id="IPR045865">
    <property type="entry name" value="ACT-like_dom_sf"/>
</dbReference>
<feature type="domain" description="ACT" evidence="3">
    <location>
        <begin position="127"/>
        <end position="204"/>
    </location>
</feature>
<evidence type="ECO:0000256" key="2">
    <source>
        <dbReference type="RuleBase" id="RU369043"/>
    </source>
</evidence>
<comment type="caution">
    <text evidence="4">The sequence shown here is derived from an EMBL/GenBank/DDBJ whole genome shotgun (WGS) entry which is preliminary data.</text>
</comment>
<comment type="function">
    <text evidence="2">Binds amino acids.</text>
</comment>
<dbReference type="Proteomes" id="UP001359559">
    <property type="component" value="Unassembled WGS sequence"/>
</dbReference>
<evidence type="ECO:0000313" key="4">
    <source>
        <dbReference type="EMBL" id="KAK7295664.1"/>
    </source>
</evidence>
<evidence type="ECO:0000259" key="3">
    <source>
        <dbReference type="PROSITE" id="PS51671"/>
    </source>
</evidence>
<proteinExistence type="predicted"/>
<gene>
    <name evidence="4" type="ORF">RJT34_18575</name>
</gene>
<accession>A0AAN9JCD5</accession>
<name>A0AAN9JCD5_CLITE</name>
<reference evidence="4 5" key="1">
    <citation type="submission" date="2024-01" db="EMBL/GenBank/DDBJ databases">
        <title>The genomes of 5 underutilized Papilionoideae crops provide insights into root nodulation and disease resistance.</title>
        <authorList>
            <person name="Yuan L."/>
        </authorList>
    </citation>
    <scope>NUCLEOTIDE SEQUENCE [LARGE SCALE GENOMIC DNA]</scope>
    <source>
        <strain evidence="4">LY-2023</strain>
        <tissue evidence="4">Leaf</tissue>
    </source>
</reference>
<feature type="domain" description="ACT" evidence="3">
    <location>
        <begin position="341"/>
        <end position="420"/>
    </location>
</feature>
<keyword evidence="5" id="KW-1185">Reference proteome</keyword>
<dbReference type="PROSITE" id="PS51671">
    <property type="entry name" value="ACT"/>
    <property type="match status" value="3"/>
</dbReference>
<dbReference type="PANTHER" id="PTHR31096">
    <property type="entry name" value="ACT DOMAIN-CONTAINING PROTEIN ACR4-RELATED"/>
    <property type="match status" value="1"/>
</dbReference>
<dbReference type="SUPFAM" id="SSF55021">
    <property type="entry name" value="ACT-like"/>
    <property type="match status" value="3"/>
</dbReference>
<protein>
    <recommendedName>
        <fullName evidence="2">ACT domain-containing protein ACR</fullName>
    </recommendedName>
    <alternativeName>
        <fullName evidence="2">Protein ACT DOMAIN REPEATS</fullName>
    </alternativeName>
</protein>
<dbReference type="GO" id="GO:0016597">
    <property type="term" value="F:amino acid binding"/>
    <property type="evidence" value="ECO:0007669"/>
    <property type="project" value="UniProtKB-UniRule"/>
</dbReference>
<dbReference type="Gene3D" id="3.30.70.260">
    <property type="match status" value="2"/>
</dbReference>
<evidence type="ECO:0000313" key="5">
    <source>
        <dbReference type="Proteomes" id="UP001359559"/>
    </source>
</evidence>